<reference evidence="2 4" key="3">
    <citation type="submission" date="2019-02" db="EMBL/GenBank/DDBJ databases">
        <authorList>
            <person name="Zhang G."/>
        </authorList>
    </citation>
    <scope>NUCLEOTIDE SEQUENCE [LARGE SCALE GENOMIC DNA]</scope>
    <source>
        <strain evidence="2 4">CMB17</strain>
    </source>
</reference>
<evidence type="ECO:0000313" key="4">
    <source>
        <dbReference type="Proteomes" id="UP000292859"/>
    </source>
</evidence>
<accession>A0A238XMT9</accession>
<dbReference type="EMBL" id="FZNM01000011">
    <property type="protein sequence ID" value="SNR59908.1"/>
    <property type="molecule type" value="Genomic_DNA"/>
</dbReference>
<dbReference type="OrthoDB" id="7870722at2"/>
<dbReference type="RefSeq" id="WP_089388790.1">
    <property type="nucleotide sequence ID" value="NZ_FZNM01000011.1"/>
</dbReference>
<evidence type="ECO:0000313" key="3">
    <source>
        <dbReference type="Proteomes" id="UP000198409"/>
    </source>
</evidence>
<evidence type="ECO:0000313" key="2">
    <source>
        <dbReference type="EMBL" id="TBN48162.1"/>
    </source>
</evidence>
<reference evidence="3" key="2">
    <citation type="submission" date="2017-06" db="EMBL/GenBank/DDBJ databases">
        <authorList>
            <person name="Varghese N."/>
            <person name="Submissions S."/>
        </authorList>
    </citation>
    <scope>NUCLEOTIDE SEQUENCE [LARGE SCALE GENOMIC DNA]</scope>
    <source>
        <strain evidence="3">DSM 26170</strain>
    </source>
</reference>
<evidence type="ECO:0000313" key="1">
    <source>
        <dbReference type="EMBL" id="SNR59908.1"/>
    </source>
</evidence>
<dbReference type="AlphaFoldDB" id="A0A238XMT9"/>
<organism evidence="1 3">
    <name type="scientific">Paracoccus sediminis</name>
    <dbReference type="NCBI Taxonomy" id="1214787"/>
    <lineage>
        <taxon>Bacteria</taxon>
        <taxon>Pseudomonadati</taxon>
        <taxon>Pseudomonadota</taxon>
        <taxon>Alphaproteobacteria</taxon>
        <taxon>Rhodobacterales</taxon>
        <taxon>Paracoccaceae</taxon>
        <taxon>Paracoccus</taxon>
    </lineage>
</organism>
<keyword evidence="4" id="KW-1185">Reference proteome</keyword>
<reference evidence="1" key="1">
    <citation type="submission" date="2017-06" db="EMBL/GenBank/DDBJ databases">
        <authorList>
            <person name="Kim H.J."/>
            <person name="Triplett B.A."/>
        </authorList>
    </citation>
    <scope>NUCLEOTIDE SEQUENCE [LARGE SCALE GENOMIC DNA]</scope>
    <source>
        <strain evidence="1">DSM 26170</strain>
    </source>
</reference>
<dbReference type="Proteomes" id="UP000292859">
    <property type="component" value="Unassembled WGS sequence"/>
</dbReference>
<gene>
    <name evidence="2" type="ORF">EYF88_13890</name>
    <name evidence="1" type="ORF">SAMN06265378_11113</name>
</gene>
<protein>
    <submittedName>
        <fullName evidence="1">Uncharacterized protein</fullName>
    </submittedName>
</protein>
<dbReference type="EMBL" id="SIRL01000011">
    <property type="protein sequence ID" value="TBN48162.1"/>
    <property type="molecule type" value="Genomic_DNA"/>
</dbReference>
<sequence length="88" mass="9553">METRLEVYANAAGLLSRMGFAARVEPSFTPLGQPRPVTALVTDAPPVLIGHAISQVATDPEPHLPMASAKVARPKHWEPGDPQFAWWV</sequence>
<name>A0A238XMT9_9RHOB</name>
<dbReference type="Proteomes" id="UP000198409">
    <property type="component" value="Unassembled WGS sequence"/>
</dbReference>
<proteinExistence type="predicted"/>